<organism evidence="3 4">
    <name type="scientific">Emticicia oligotrophica (strain DSM 17448 / CIP 109782 / MTCC 6937 / GPTSA100-15)</name>
    <dbReference type="NCBI Taxonomy" id="929562"/>
    <lineage>
        <taxon>Bacteria</taxon>
        <taxon>Pseudomonadati</taxon>
        <taxon>Bacteroidota</taxon>
        <taxon>Cytophagia</taxon>
        <taxon>Cytophagales</taxon>
        <taxon>Leadbetterellaceae</taxon>
        <taxon>Emticicia</taxon>
    </lineage>
</organism>
<dbReference type="Pfam" id="PF06439">
    <property type="entry name" value="3keto-disac_hyd"/>
    <property type="match status" value="1"/>
</dbReference>
<dbReference type="InterPro" id="IPR010496">
    <property type="entry name" value="AL/BT2_dom"/>
</dbReference>
<feature type="signal peptide" evidence="1">
    <location>
        <begin position="1"/>
        <end position="20"/>
    </location>
</feature>
<gene>
    <name evidence="3" type="ordered locus">Emtol_0580</name>
</gene>
<name>A0ABM5MXH5_EMTOG</name>
<keyword evidence="1" id="KW-0732">Signal</keyword>
<accession>A0ABM5MXH5</accession>
<feature type="domain" description="3-keto-alpha-glucoside-1,2-lyase/3-keto-2-hydroxy-glucal hydratase" evidence="2">
    <location>
        <begin position="24"/>
        <end position="229"/>
    </location>
</feature>
<protein>
    <recommendedName>
        <fullName evidence="2">3-keto-alpha-glucoside-1,2-lyase/3-keto-2-hydroxy-glucal hydratase domain-containing protein</fullName>
    </recommendedName>
</protein>
<proteinExistence type="predicted"/>
<evidence type="ECO:0000313" key="4">
    <source>
        <dbReference type="Proteomes" id="UP000002875"/>
    </source>
</evidence>
<sequence>MKSKLSILAVALLLSSSTFAQKGKWVTLFDGKTFTNWHVYNKAGQPISDKWKVQDGTLVFAGKAKGEKHGDDLITDKEYENFELQLEWKVSEGANSGIFYGVNEDPKYGVPYLTGPEIQVLDNERHPDAKAGKNGNHKAGALYDMIPSASVTKPAGEWNTVRIIKNKGEVSVYQNGTLSVKYKSEGPEWEALVANSKFKGWEGFGKFSKGHIGLQDHGDAVSFRKIRIKEL</sequence>
<keyword evidence="4" id="KW-1185">Reference proteome</keyword>
<reference evidence="3 4" key="1">
    <citation type="submission" date="2011-07" db="EMBL/GenBank/DDBJ databases">
        <title>The complete genome of chromosome of Emticicia oligotrophica DSM 17448.</title>
        <authorList>
            <consortium name="US DOE Joint Genome Institute (JGI-PGF)"/>
            <person name="Lucas S."/>
            <person name="Han J."/>
            <person name="Lapidus A."/>
            <person name="Bruce D."/>
            <person name="Goodwin L."/>
            <person name="Pitluck S."/>
            <person name="Peters L."/>
            <person name="Kyrpides N."/>
            <person name="Mavromatis K."/>
            <person name="Ivanova N."/>
            <person name="Ovchinnikova G."/>
            <person name="Teshima H."/>
            <person name="Detter J.C."/>
            <person name="Tapia R."/>
            <person name="Han C."/>
            <person name="Land M."/>
            <person name="Hauser L."/>
            <person name="Markowitz V."/>
            <person name="Cheng J.-F."/>
            <person name="Hugenholtz P."/>
            <person name="Woyke T."/>
            <person name="Wu D."/>
            <person name="Tindall B."/>
            <person name="Pomrenke H."/>
            <person name="Brambilla E."/>
            <person name="Klenk H.-P."/>
            <person name="Eisen J.A."/>
        </authorList>
    </citation>
    <scope>NUCLEOTIDE SEQUENCE [LARGE SCALE GENOMIC DNA]</scope>
    <source>
        <strain evidence="3 4">DSM 17448</strain>
    </source>
</reference>
<dbReference type="Proteomes" id="UP000002875">
    <property type="component" value="Chromosome"/>
</dbReference>
<evidence type="ECO:0000256" key="1">
    <source>
        <dbReference type="SAM" id="SignalP"/>
    </source>
</evidence>
<dbReference type="RefSeq" id="WP_015027437.1">
    <property type="nucleotide sequence ID" value="NC_018748.1"/>
</dbReference>
<dbReference type="Gene3D" id="2.60.120.560">
    <property type="entry name" value="Exo-inulinase, domain 1"/>
    <property type="match status" value="1"/>
</dbReference>
<dbReference type="EMBL" id="CP002961">
    <property type="protein sequence ID" value="AFK01734.1"/>
    <property type="molecule type" value="Genomic_DNA"/>
</dbReference>
<feature type="chain" id="PRO_5045476562" description="3-keto-alpha-glucoside-1,2-lyase/3-keto-2-hydroxy-glucal hydratase domain-containing protein" evidence="1">
    <location>
        <begin position="21"/>
        <end position="231"/>
    </location>
</feature>
<evidence type="ECO:0000259" key="2">
    <source>
        <dbReference type="Pfam" id="PF06439"/>
    </source>
</evidence>
<evidence type="ECO:0000313" key="3">
    <source>
        <dbReference type="EMBL" id="AFK01734.1"/>
    </source>
</evidence>